<protein>
    <submittedName>
        <fullName evidence="1">Uncharacterized protein</fullName>
    </submittedName>
</protein>
<reference evidence="1" key="1">
    <citation type="journal article" date="2020" name="Stud. Mycol.">
        <title>101 Dothideomycetes genomes: a test case for predicting lifestyles and emergence of pathogens.</title>
        <authorList>
            <person name="Haridas S."/>
            <person name="Albert R."/>
            <person name="Binder M."/>
            <person name="Bloem J."/>
            <person name="Labutti K."/>
            <person name="Salamov A."/>
            <person name="Andreopoulos B."/>
            <person name="Baker S."/>
            <person name="Barry K."/>
            <person name="Bills G."/>
            <person name="Bluhm B."/>
            <person name="Cannon C."/>
            <person name="Castanera R."/>
            <person name="Culley D."/>
            <person name="Daum C."/>
            <person name="Ezra D."/>
            <person name="Gonzalez J."/>
            <person name="Henrissat B."/>
            <person name="Kuo A."/>
            <person name="Liang C."/>
            <person name="Lipzen A."/>
            <person name="Lutzoni F."/>
            <person name="Magnuson J."/>
            <person name="Mondo S."/>
            <person name="Nolan M."/>
            <person name="Ohm R."/>
            <person name="Pangilinan J."/>
            <person name="Park H.-J."/>
            <person name="Ramirez L."/>
            <person name="Alfaro M."/>
            <person name="Sun H."/>
            <person name="Tritt A."/>
            <person name="Yoshinaga Y."/>
            <person name="Zwiers L.-H."/>
            <person name="Turgeon B."/>
            <person name="Goodwin S."/>
            <person name="Spatafora J."/>
            <person name="Crous P."/>
            <person name="Grigoriev I."/>
        </authorList>
    </citation>
    <scope>NUCLEOTIDE SEQUENCE</scope>
    <source>
        <strain evidence="1">CBS 175.79</strain>
    </source>
</reference>
<sequence length="158" mass="17631">MVIPRKRDSGGGWVLCYHSVLVPHTSDLGRSANLWRSWGRCFYGVGSTPAGKAVRVVGKSASGGNKTTIPRIMVSSKTRPGNGRDRVFMSAHLEQTRSCVKQRARNQRLRFVRFYDAWALRRRENTLITVTSKCNLRGLIAFNSLVKKGMASHQGLGR</sequence>
<dbReference type="AlphaFoldDB" id="A0A6A5XSA0"/>
<dbReference type="EMBL" id="ML978069">
    <property type="protein sequence ID" value="KAF2015776.1"/>
    <property type="molecule type" value="Genomic_DNA"/>
</dbReference>
<evidence type="ECO:0000313" key="2">
    <source>
        <dbReference type="Proteomes" id="UP000799778"/>
    </source>
</evidence>
<evidence type="ECO:0000313" key="1">
    <source>
        <dbReference type="EMBL" id="KAF2015776.1"/>
    </source>
</evidence>
<accession>A0A6A5XSA0</accession>
<keyword evidence="2" id="KW-1185">Reference proteome</keyword>
<dbReference type="GeneID" id="54279057"/>
<proteinExistence type="predicted"/>
<name>A0A6A5XSA0_9PLEO</name>
<dbReference type="RefSeq" id="XP_033384115.1">
    <property type="nucleotide sequence ID" value="XM_033521660.1"/>
</dbReference>
<dbReference type="Proteomes" id="UP000799778">
    <property type="component" value="Unassembled WGS sequence"/>
</dbReference>
<gene>
    <name evidence="1" type="ORF">BU24DRAFT_185105</name>
</gene>
<organism evidence="1 2">
    <name type="scientific">Aaosphaeria arxii CBS 175.79</name>
    <dbReference type="NCBI Taxonomy" id="1450172"/>
    <lineage>
        <taxon>Eukaryota</taxon>
        <taxon>Fungi</taxon>
        <taxon>Dikarya</taxon>
        <taxon>Ascomycota</taxon>
        <taxon>Pezizomycotina</taxon>
        <taxon>Dothideomycetes</taxon>
        <taxon>Pleosporomycetidae</taxon>
        <taxon>Pleosporales</taxon>
        <taxon>Pleosporales incertae sedis</taxon>
        <taxon>Aaosphaeria</taxon>
    </lineage>
</organism>